<dbReference type="Gene3D" id="2.40.50.100">
    <property type="match status" value="1"/>
</dbReference>
<feature type="compositionally biased region" description="Basic and acidic residues" evidence="12">
    <location>
        <begin position="132"/>
        <end position="161"/>
    </location>
</feature>
<keyword evidence="6" id="KW-0816">Tricarboxylic acid cycle</keyword>
<dbReference type="SUPFAM" id="SSF51230">
    <property type="entry name" value="Single hybrid motif"/>
    <property type="match status" value="1"/>
</dbReference>
<dbReference type="GO" id="GO:0004149">
    <property type="term" value="F:dihydrolipoyllysine-residue succinyltransferase activity"/>
    <property type="evidence" value="ECO:0007669"/>
    <property type="project" value="UniProtKB-UniRule"/>
</dbReference>
<dbReference type="RefSeq" id="WP_160802545.1">
    <property type="nucleotide sequence ID" value="NZ_WUUL01000012.1"/>
</dbReference>
<dbReference type="EMBL" id="WUUL01000012">
    <property type="protein sequence ID" value="MXQ55194.1"/>
    <property type="molecule type" value="Genomic_DNA"/>
</dbReference>
<keyword evidence="9 14" id="KW-0012">Acyltransferase</keyword>
<comment type="caution">
    <text evidence="14">The sequence shown here is derived from an EMBL/GenBank/DDBJ whole genome shotgun (WGS) entry which is preliminary data.</text>
</comment>
<evidence type="ECO:0000256" key="8">
    <source>
        <dbReference type="ARBA" id="ARBA00022823"/>
    </source>
</evidence>
<feature type="compositionally biased region" description="Basic and acidic residues" evidence="12">
    <location>
        <begin position="102"/>
        <end position="117"/>
    </location>
</feature>
<dbReference type="PANTHER" id="PTHR43416">
    <property type="entry name" value="DIHYDROLIPOYLLYSINE-RESIDUE SUCCINYLTRANSFERASE COMPONENT OF 2-OXOGLUTARATE DEHYDROGENASE COMPLEX, MITOCHONDRIAL-RELATED"/>
    <property type="match status" value="1"/>
</dbReference>
<dbReference type="InterPro" id="IPR000089">
    <property type="entry name" value="Biotin_lipoyl"/>
</dbReference>
<evidence type="ECO:0000256" key="5">
    <source>
        <dbReference type="ARBA" id="ARBA00011666"/>
    </source>
</evidence>
<evidence type="ECO:0000256" key="2">
    <source>
        <dbReference type="ARBA" id="ARBA00004052"/>
    </source>
</evidence>
<dbReference type="FunFam" id="3.30.559.10:FF:000007">
    <property type="entry name" value="Dihydrolipoamide acetyltransferase component of pyruvate dehydrogenase complex"/>
    <property type="match status" value="1"/>
</dbReference>
<reference evidence="14 15" key="1">
    <citation type="submission" date="2019-12" db="EMBL/GenBank/DDBJ databases">
        <title>Whole-genome analyses of novel actinobacteria.</title>
        <authorList>
            <person name="Sahin N."/>
            <person name="Saygin H."/>
        </authorList>
    </citation>
    <scope>NUCLEOTIDE SEQUENCE [LARGE SCALE GENOMIC DNA]</scope>
    <source>
        <strain evidence="14 15">KC615</strain>
    </source>
</reference>
<organism evidence="14 15">
    <name type="scientific">Shimazuella alba</name>
    <dbReference type="NCBI Taxonomy" id="2690964"/>
    <lineage>
        <taxon>Bacteria</taxon>
        <taxon>Bacillati</taxon>
        <taxon>Bacillota</taxon>
        <taxon>Bacilli</taxon>
        <taxon>Bacillales</taxon>
        <taxon>Thermoactinomycetaceae</taxon>
        <taxon>Shimazuella</taxon>
    </lineage>
</organism>
<evidence type="ECO:0000256" key="11">
    <source>
        <dbReference type="NCBIfam" id="TIGR01347"/>
    </source>
</evidence>
<dbReference type="Gene3D" id="3.30.559.10">
    <property type="entry name" value="Chloramphenicol acetyltransferase-like domain"/>
    <property type="match status" value="1"/>
</dbReference>
<dbReference type="InterPro" id="IPR050537">
    <property type="entry name" value="2-oxoacid_dehydrogenase"/>
</dbReference>
<dbReference type="GO" id="GO:0033512">
    <property type="term" value="P:L-lysine catabolic process to acetyl-CoA via saccharopine"/>
    <property type="evidence" value="ECO:0007669"/>
    <property type="project" value="UniProtKB-UniPathway"/>
</dbReference>
<dbReference type="NCBIfam" id="NF004309">
    <property type="entry name" value="PRK05704.1"/>
    <property type="match status" value="1"/>
</dbReference>
<evidence type="ECO:0000259" key="13">
    <source>
        <dbReference type="PROSITE" id="PS50968"/>
    </source>
</evidence>
<dbReference type="PROSITE" id="PS00189">
    <property type="entry name" value="LIPOYL"/>
    <property type="match status" value="1"/>
</dbReference>
<sequence>MTEVKVPNLAESITEGTISNWLVKEGDRVQQGDILLELETDKVNMEISAEQAGVVKKIVKQAGENVEVGEVIAHLDENADAGSTSGQQEKETADQQTSSTPAKKESNSEQEKQDSHTKRSVGSNASPAMRKLAREKGVPIEDLQAERFQKDNTDSEKKIEKQASQTSSPSQPETNQITSPSKPVERKRMTRRQQTIATNLVQSQHNAAMLTTFNEVDMSKVMDIRKRRKQAFIDKHEINLGFMSFFSKAVVGALKAYPILNAEVDGQDIVYKKYYDIGIAVANDAGLVVPVVRNVDSLSFIEIEKQIATLAQKARTNKLTLEDLKGGTFTITNGGVFGSLFSTPILNAPQVGILGMHTIQKRPVTVSTPEGDKLEHHPMMYIALSYDHRIVDGREAVGFLATIKKLLEEPELLLLEG</sequence>
<feature type="compositionally biased region" description="Polar residues" evidence="12">
    <location>
        <begin position="162"/>
        <end position="181"/>
    </location>
</feature>
<keyword evidence="15" id="KW-1185">Reference proteome</keyword>
<dbReference type="Proteomes" id="UP000430692">
    <property type="component" value="Unassembled WGS sequence"/>
</dbReference>
<keyword evidence="8" id="KW-0450">Lipoyl</keyword>
<evidence type="ECO:0000313" key="14">
    <source>
        <dbReference type="EMBL" id="MXQ55194.1"/>
    </source>
</evidence>
<dbReference type="InterPro" id="IPR001078">
    <property type="entry name" value="2-oxoacid_DH_actylTfrase"/>
</dbReference>
<dbReference type="InterPro" id="IPR023213">
    <property type="entry name" value="CAT-like_dom_sf"/>
</dbReference>
<comment type="function">
    <text evidence="2">E2 component of the 2-oxoglutarate dehydrogenase (OGDH) complex which catalyzes the second step in the conversion of 2-oxoglutarate to succinyl-CoA and CO(2).</text>
</comment>
<evidence type="ECO:0000256" key="12">
    <source>
        <dbReference type="SAM" id="MobiDB-lite"/>
    </source>
</evidence>
<accession>A0A6I4W333</accession>
<evidence type="ECO:0000256" key="10">
    <source>
        <dbReference type="ARBA" id="ARBA00052761"/>
    </source>
</evidence>
<evidence type="ECO:0000256" key="6">
    <source>
        <dbReference type="ARBA" id="ARBA00022532"/>
    </source>
</evidence>
<gene>
    <name evidence="14" type="primary">odhB</name>
    <name evidence="14" type="ORF">GSM42_16015</name>
</gene>
<protein>
    <recommendedName>
        <fullName evidence="11">Dihydrolipoyllysine-residue succinyltransferase</fullName>
        <ecNumber evidence="11">2.3.1.61</ecNumber>
    </recommendedName>
</protein>
<evidence type="ECO:0000256" key="9">
    <source>
        <dbReference type="ARBA" id="ARBA00023315"/>
    </source>
</evidence>
<keyword evidence="7 14" id="KW-0808">Transferase</keyword>
<comment type="similarity">
    <text evidence="4">Belongs to the 2-oxoacid dehydrogenase family.</text>
</comment>
<feature type="domain" description="Lipoyl-binding" evidence="13">
    <location>
        <begin position="1"/>
        <end position="76"/>
    </location>
</feature>
<dbReference type="UniPathway" id="UPA00868">
    <property type="reaction ID" value="UER00840"/>
</dbReference>
<dbReference type="InterPro" id="IPR003016">
    <property type="entry name" value="2-oxoA_DH_lipoyl-BS"/>
</dbReference>
<dbReference type="Pfam" id="PF00364">
    <property type="entry name" value="Biotin_lipoyl"/>
    <property type="match status" value="1"/>
</dbReference>
<dbReference type="InterPro" id="IPR011053">
    <property type="entry name" value="Single_hybrid_motif"/>
</dbReference>
<dbReference type="PANTHER" id="PTHR43416:SF5">
    <property type="entry name" value="DIHYDROLIPOYLLYSINE-RESIDUE SUCCINYLTRANSFERASE COMPONENT OF 2-OXOGLUTARATE DEHYDROGENASE COMPLEX, MITOCHONDRIAL"/>
    <property type="match status" value="1"/>
</dbReference>
<evidence type="ECO:0000256" key="7">
    <source>
        <dbReference type="ARBA" id="ARBA00022679"/>
    </source>
</evidence>
<dbReference type="EC" id="2.3.1.61" evidence="11"/>
<dbReference type="PROSITE" id="PS50968">
    <property type="entry name" value="BIOTINYL_LIPOYL"/>
    <property type="match status" value="1"/>
</dbReference>
<comment type="catalytic activity">
    <reaction evidence="10">
        <text>N(6)-[(R)-dihydrolipoyl]-L-lysyl-[protein] + succinyl-CoA = N(6)-[(R)-S(8)-succinyldihydrolipoyl]-L-lysyl-[protein] + CoA</text>
        <dbReference type="Rhea" id="RHEA:15213"/>
        <dbReference type="Rhea" id="RHEA-COMP:10475"/>
        <dbReference type="Rhea" id="RHEA-COMP:20092"/>
        <dbReference type="ChEBI" id="CHEBI:57287"/>
        <dbReference type="ChEBI" id="CHEBI:57292"/>
        <dbReference type="ChEBI" id="CHEBI:83100"/>
        <dbReference type="ChEBI" id="CHEBI:83120"/>
        <dbReference type="EC" id="2.3.1.61"/>
    </reaction>
</comment>
<dbReference type="GO" id="GO:0045252">
    <property type="term" value="C:oxoglutarate dehydrogenase complex"/>
    <property type="evidence" value="ECO:0007669"/>
    <property type="project" value="UniProtKB-UniRule"/>
</dbReference>
<dbReference type="InterPro" id="IPR006255">
    <property type="entry name" value="SucB"/>
</dbReference>
<dbReference type="NCBIfam" id="TIGR01347">
    <property type="entry name" value="sucB"/>
    <property type="match status" value="1"/>
</dbReference>
<name>A0A6I4W333_9BACL</name>
<evidence type="ECO:0000256" key="4">
    <source>
        <dbReference type="ARBA" id="ARBA00007317"/>
    </source>
</evidence>
<evidence type="ECO:0000256" key="3">
    <source>
        <dbReference type="ARBA" id="ARBA00005145"/>
    </source>
</evidence>
<dbReference type="GO" id="GO:0006099">
    <property type="term" value="P:tricarboxylic acid cycle"/>
    <property type="evidence" value="ECO:0007669"/>
    <property type="project" value="UniProtKB-UniRule"/>
</dbReference>
<dbReference type="SUPFAM" id="SSF52777">
    <property type="entry name" value="CoA-dependent acyltransferases"/>
    <property type="match status" value="1"/>
</dbReference>
<dbReference type="CDD" id="cd06849">
    <property type="entry name" value="lipoyl_domain"/>
    <property type="match status" value="1"/>
</dbReference>
<evidence type="ECO:0000256" key="1">
    <source>
        <dbReference type="ARBA" id="ARBA00001938"/>
    </source>
</evidence>
<dbReference type="GO" id="GO:0005829">
    <property type="term" value="C:cytosol"/>
    <property type="evidence" value="ECO:0007669"/>
    <property type="project" value="TreeGrafter"/>
</dbReference>
<dbReference type="Pfam" id="PF00198">
    <property type="entry name" value="2-oxoacid_dh"/>
    <property type="match status" value="1"/>
</dbReference>
<proteinExistence type="inferred from homology"/>
<comment type="cofactor">
    <cofactor evidence="1">
        <name>(R)-lipoate</name>
        <dbReference type="ChEBI" id="CHEBI:83088"/>
    </cofactor>
</comment>
<feature type="region of interest" description="Disordered" evidence="12">
    <location>
        <begin position="79"/>
        <end position="191"/>
    </location>
</feature>
<dbReference type="AlphaFoldDB" id="A0A6I4W333"/>
<evidence type="ECO:0000313" key="15">
    <source>
        <dbReference type="Proteomes" id="UP000430692"/>
    </source>
</evidence>
<comment type="subunit">
    <text evidence="5">Forms a 24-polypeptide structural core with octahedral symmetry. Part of the 2-oxoglutarate dehydrogenase (OGDH) complex composed of E1 (2-oxoglutarate dehydrogenase), E2 (dihydrolipoamide succinyltransferase) and E3 (dihydrolipoamide dehydrogenase); the complex contains multiple copies of the three enzymatic components (E1, E2 and E3).</text>
</comment>
<comment type="pathway">
    <text evidence="3">Amino-acid degradation; L-lysine degradation via saccharopine pathway; glutaryl-CoA from L-lysine: step 6/6.</text>
</comment>